<proteinExistence type="predicted"/>
<dbReference type="Proteomes" id="UP001177003">
    <property type="component" value="Chromosome 9"/>
</dbReference>
<keyword evidence="2" id="KW-1185">Reference proteome</keyword>
<organism evidence="1 2">
    <name type="scientific">Lactuca saligna</name>
    <name type="common">Willowleaf lettuce</name>
    <dbReference type="NCBI Taxonomy" id="75948"/>
    <lineage>
        <taxon>Eukaryota</taxon>
        <taxon>Viridiplantae</taxon>
        <taxon>Streptophyta</taxon>
        <taxon>Embryophyta</taxon>
        <taxon>Tracheophyta</taxon>
        <taxon>Spermatophyta</taxon>
        <taxon>Magnoliopsida</taxon>
        <taxon>eudicotyledons</taxon>
        <taxon>Gunneridae</taxon>
        <taxon>Pentapetalae</taxon>
        <taxon>asterids</taxon>
        <taxon>campanulids</taxon>
        <taxon>Asterales</taxon>
        <taxon>Asteraceae</taxon>
        <taxon>Cichorioideae</taxon>
        <taxon>Cichorieae</taxon>
        <taxon>Lactucinae</taxon>
        <taxon>Lactuca</taxon>
    </lineage>
</organism>
<dbReference type="InterPro" id="IPR036651">
    <property type="entry name" value="Gln_synt_N_sf"/>
</dbReference>
<dbReference type="Gene3D" id="3.10.20.70">
    <property type="entry name" value="Glutamine synthetase, N-terminal domain"/>
    <property type="match status" value="1"/>
</dbReference>
<protein>
    <submittedName>
        <fullName evidence="1">Uncharacterized protein</fullName>
    </submittedName>
</protein>
<dbReference type="AlphaFoldDB" id="A0AA36A1K3"/>
<accession>A0AA36A1K3</accession>
<sequence length="266" mass="29376">MLPQLCNLTSPAPKKGWIQAERRLSHYAPVKNEMPPLRYGEKCPAGKLLTSQGSLVLEAVEGLVYSPSLEPVGFVVWLVMTESFSLYGYLIYHVAKTNSNCNNPFLGIDWKSFHISSPTFLNAETTLDVFSDNSLRDDRLTSSSNSDGSLKLVSESCYLPHPEKEEAGSEDAHFIFPGEQAIWVADGLKDPQLLALLHSQIRVLMLSTLVIMLENGSNIDFPSSGKTLHKPVANPKKLPKWNYDGWSTCQAPGEDSKVTTKAAHKV</sequence>
<gene>
    <name evidence="1" type="ORF">LSALG_LOCUS41324</name>
</gene>
<reference evidence="1" key="1">
    <citation type="submission" date="2023-04" db="EMBL/GenBank/DDBJ databases">
        <authorList>
            <person name="Vijverberg K."/>
            <person name="Xiong W."/>
            <person name="Schranz E."/>
        </authorList>
    </citation>
    <scope>NUCLEOTIDE SEQUENCE</scope>
</reference>
<evidence type="ECO:0000313" key="1">
    <source>
        <dbReference type="EMBL" id="CAI9302856.1"/>
    </source>
</evidence>
<dbReference type="GO" id="GO:0004356">
    <property type="term" value="F:glutamine synthetase activity"/>
    <property type="evidence" value="ECO:0007669"/>
    <property type="project" value="InterPro"/>
</dbReference>
<name>A0AA36A1K3_LACSI</name>
<evidence type="ECO:0000313" key="2">
    <source>
        <dbReference type="Proteomes" id="UP001177003"/>
    </source>
</evidence>
<dbReference type="EMBL" id="OX465085">
    <property type="protein sequence ID" value="CAI9302856.1"/>
    <property type="molecule type" value="Genomic_DNA"/>
</dbReference>
<dbReference type="GO" id="GO:0006542">
    <property type="term" value="P:glutamine biosynthetic process"/>
    <property type="evidence" value="ECO:0007669"/>
    <property type="project" value="InterPro"/>
</dbReference>